<gene>
    <name evidence="1" type="ORF">P0Y53_20720</name>
</gene>
<proteinExistence type="predicted"/>
<dbReference type="PANTHER" id="PTHR35792">
    <property type="entry name" value="GENERAL STRESS PROTEIN"/>
    <property type="match status" value="1"/>
</dbReference>
<reference evidence="1" key="1">
    <citation type="submission" date="2023-03" db="EMBL/GenBank/DDBJ databases">
        <title>Andean soil-derived lignocellulolytic bacterial consortium as a source of novel taxa and putative plastic-active enzymes.</title>
        <authorList>
            <person name="Diaz-Garcia L."/>
            <person name="Chuvochina M."/>
            <person name="Feuerriegel G."/>
            <person name="Bunk B."/>
            <person name="Sproer C."/>
            <person name="Streit W.R."/>
            <person name="Rodriguez L.M."/>
            <person name="Overmann J."/>
            <person name="Jimenez D.J."/>
        </authorList>
    </citation>
    <scope>NUCLEOTIDE SEQUENCE</scope>
    <source>
        <strain evidence="1">MAG 7</strain>
    </source>
</reference>
<dbReference type="PANTHER" id="PTHR35792:SF2">
    <property type="entry name" value="GENERAL STRESS PROTEIN"/>
    <property type="match status" value="1"/>
</dbReference>
<organism evidence="1 2">
    <name type="scientific">Candidatus Pseudobacter hemicellulosilyticus</name>
    <dbReference type="NCBI Taxonomy" id="3121375"/>
    <lineage>
        <taxon>Bacteria</taxon>
        <taxon>Pseudomonadati</taxon>
        <taxon>Bacteroidota</taxon>
        <taxon>Chitinophagia</taxon>
        <taxon>Chitinophagales</taxon>
        <taxon>Chitinophagaceae</taxon>
        <taxon>Pseudobacter</taxon>
    </lineage>
</organism>
<evidence type="ECO:0000313" key="2">
    <source>
        <dbReference type="Proteomes" id="UP001220610"/>
    </source>
</evidence>
<protein>
    <submittedName>
        <fullName evidence="1">YtxH domain-containing protein</fullName>
    </submittedName>
</protein>
<name>A0AAJ5WRT4_9BACT</name>
<dbReference type="InterPro" id="IPR052928">
    <property type="entry name" value="Desiccation-related_membrane"/>
</dbReference>
<dbReference type="Pfam" id="PF12732">
    <property type="entry name" value="YtxH"/>
    <property type="match status" value="1"/>
</dbReference>
<dbReference type="AlphaFoldDB" id="A0AAJ5WRT4"/>
<sequence>MSTQKVILGTLTGVLAGVAIGLLAAPASGAETRQKIADSAGSLKRKFNKLIGVTSDELDELKDVFQEEVAGLKDDVRERVLELIKAAKASGSAIKEKTLS</sequence>
<dbReference type="Proteomes" id="UP001220610">
    <property type="component" value="Chromosome"/>
</dbReference>
<dbReference type="InterPro" id="IPR024623">
    <property type="entry name" value="YtxH"/>
</dbReference>
<dbReference type="EMBL" id="CP119311">
    <property type="protein sequence ID" value="WEK34919.1"/>
    <property type="molecule type" value="Genomic_DNA"/>
</dbReference>
<accession>A0AAJ5WRT4</accession>
<evidence type="ECO:0000313" key="1">
    <source>
        <dbReference type="EMBL" id="WEK34919.1"/>
    </source>
</evidence>